<feature type="transmembrane region" description="Helical" evidence="1">
    <location>
        <begin position="115"/>
        <end position="135"/>
    </location>
</feature>
<protein>
    <recommendedName>
        <fullName evidence="4">RDD family protein</fullName>
    </recommendedName>
</protein>
<gene>
    <name evidence="2" type="ORF">ACFQ07_28255</name>
</gene>
<dbReference type="EMBL" id="JBHTIR010003988">
    <property type="protein sequence ID" value="MFD0856165.1"/>
    <property type="molecule type" value="Genomic_DNA"/>
</dbReference>
<feature type="transmembrane region" description="Helical" evidence="1">
    <location>
        <begin position="63"/>
        <end position="83"/>
    </location>
</feature>
<organism evidence="2 3">
    <name type="scientific">Actinomadura adrarensis</name>
    <dbReference type="NCBI Taxonomy" id="1819600"/>
    <lineage>
        <taxon>Bacteria</taxon>
        <taxon>Bacillati</taxon>
        <taxon>Actinomycetota</taxon>
        <taxon>Actinomycetes</taxon>
        <taxon>Streptosporangiales</taxon>
        <taxon>Thermomonosporaceae</taxon>
        <taxon>Actinomadura</taxon>
    </lineage>
</organism>
<feature type="transmembrane region" description="Helical" evidence="1">
    <location>
        <begin position="147"/>
        <end position="167"/>
    </location>
</feature>
<reference evidence="3" key="1">
    <citation type="journal article" date="2019" name="Int. J. Syst. Evol. Microbiol.">
        <title>The Global Catalogue of Microorganisms (GCM) 10K type strain sequencing project: providing services to taxonomists for standard genome sequencing and annotation.</title>
        <authorList>
            <consortium name="The Broad Institute Genomics Platform"/>
            <consortium name="The Broad Institute Genome Sequencing Center for Infectious Disease"/>
            <person name="Wu L."/>
            <person name="Ma J."/>
        </authorList>
    </citation>
    <scope>NUCLEOTIDE SEQUENCE [LARGE SCALE GENOMIC DNA]</scope>
    <source>
        <strain evidence="3">JCM 31696</strain>
    </source>
</reference>
<keyword evidence="1" id="KW-0472">Membrane</keyword>
<name>A0ABW3CPH8_9ACTN</name>
<comment type="caution">
    <text evidence="2">The sequence shown here is derived from an EMBL/GenBank/DDBJ whole genome shotgun (WGS) entry which is preliminary data.</text>
</comment>
<dbReference type="Proteomes" id="UP001597083">
    <property type="component" value="Unassembled WGS sequence"/>
</dbReference>
<keyword evidence="1" id="KW-1133">Transmembrane helix</keyword>
<evidence type="ECO:0000313" key="3">
    <source>
        <dbReference type="Proteomes" id="UP001597083"/>
    </source>
</evidence>
<sequence>MRSPRGKRKPKRIKLSPSGLPWPEGWSRPWANGWVRDLGGYGIGALIVTMGVSELISPAEPGWATRYFLLLVGIGCLLVPPWFGIARGRARAVIGTVPGQENGQSGIVFRVRRSVPFAMSGSLAFWGVALVLPFLEETTAEGTGWALFFGILLLLISPIPAIAMSGFKGVILAPDFVVFSVAYGIPVRASWQDIEQLDARGLSQGTPSIRVSLRDATVLGNSRWAQRIQRRYSRRATRFYILPSAFQTDPALLRWVLRHYRFHPERRHELGTQLALDRIAEGQLDFGAHAYGLLRNSE</sequence>
<evidence type="ECO:0000256" key="1">
    <source>
        <dbReference type="SAM" id="Phobius"/>
    </source>
</evidence>
<feature type="transmembrane region" description="Helical" evidence="1">
    <location>
        <begin position="38"/>
        <end position="57"/>
    </location>
</feature>
<keyword evidence="1" id="KW-0812">Transmembrane</keyword>
<proteinExistence type="predicted"/>
<evidence type="ECO:0008006" key="4">
    <source>
        <dbReference type="Google" id="ProtNLM"/>
    </source>
</evidence>
<accession>A0ABW3CPH8</accession>
<keyword evidence="3" id="KW-1185">Reference proteome</keyword>
<evidence type="ECO:0000313" key="2">
    <source>
        <dbReference type="EMBL" id="MFD0856165.1"/>
    </source>
</evidence>